<feature type="domain" description="SAP" evidence="3">
    <location>
        <begin position="113"/>
        <end position="146"/>
    </location>
</feature>
<dbReference type="Pfam" id="PF02037">
    <property type="entry name" value="SAP"/>
    <property type="match status" value="1"/>
</dbReference>
<dbReference type="Proteomes" id="UP001221757">
    <property type="component" value="Unassembled WGS sequence"/>
</dbReference>
<proteinExistence type="predicted"/>
<dbReference type="AlphaFoldDB" id="A0AAD7G3J1"/>
<comment type="caution">
    <text evidence="4">The sequence shown here is derived from an EMBL/GenBank/DDBJ whole genome shotgun (WGS) entry which is preliminary data.</text>
</comment>
<sequence length="308" mass="33746">MERFLDRINYSSITYRIRTISGVRLDSALRLGLGAVVIERVVAVAPESSVSRINTPAALTLGLLLPVVLIFVCAGAGGRKHRSAKTMPKDSSEGLPFPGEYGPEGFATQYITLDGLTKTELSEHCKTFKQPHSGNKTVLIDRLKAFSKDNLLPGATNSHKGSRTAERKGKPQRSTFRRENLFDGVDAVHTANAPVTECSKDLRTAEEKATILPWVHKADLFHRVTSKYPHQPASAELDTNASIHINPALPATPVIQNATQLTLPNPTDDNQRNPQNADMLKVFSDFLNFAQQRAGTTAESASHFFSFQ</sequence>
<reference evidence="4" key="1">
    <citation type="submission" date="2023-03" db="EMBL/GenBank/DDBJ databases">
        <title>Massive genome expansion in bonnet fungi (Mycena s.s.) driven by repeated elements and novel gene families across ecological guilds.</title>
        <authorList>
            <consortium name="Lawrence Berkeley National Laboratory"/>
            <person name="Harder C.B."/>
            <person name="Miyauchi S."/>
            <person name="Viragh M."/>
            <person name="Kuo A."/>
            <person name="Thoen E."/>
            <person name="Andreopoulos B."/>
            <person name="Lu D."/>
            <person name="Skrede I."/>
            <person name="Drula E."/>
            <person name="Henrissat B."/>
            <person name="Morin E."/>
            <person name="Kohler A."/>
            <person name="Barry K."/>
            <person name="LaButti K."/>
            <person name="Morin E."/>
            <person name="Salamov A."/>
            <person name="Lipzen A."/>
            <person name="Mereny Z."/>
            <person name="Hegedus B."/>
            <person name="Baldrian P."/>
            <person name="Stursova M."/>
            <person name="Weitz H."/>
            <person name="Taylor A."/>
            <person name="Grigoriev I.V."/>
            <person name="Nagy L.G."/>
            <person name="Martin F."/>
            <person name="Kauserud H."/>
        </authorList>
    </citation>
    <scope>NUCLEOTIDE SEQUENCE</scope>
    <source>
        <strain evidence="4">CBHHK067</strain>
    </source>
</reference>
<evidence type="ECO:0000313" key="4">
    <source>
        <dbReference type="EMBL" id="KAJ7655429.1"/>
    </source>
</evidence>
<evidence type="ECO:0000313" key="5">
    <source>
        <dbReference type="Proteomes" id="UP001221757"/>
    </source>
</evidence>
<keyword evidence="5" id="KW-1185">Reference proteome</keyword>
<keyword evidence="2" id="KW-0472">Membrane</keyword>
<evidence type="ECO:0000256" key="1">
    <source>
        <dbReference type="SAM" id="MobiDB-lite"/>
    </source>
</evidence>
<organism evidence="4 5">
    <name type="scientific">Mycena rosella</name>
    <name type="common">Pink bonnet</name>
    <name type="synonym">Agaricus rosellus</name>
    <dbReference type="NCBI Taxonomy" id="1033263"/>
    <lineage>
        <taxon>Eukaryota</taxon>
        <taxon>Fungi</taxon>
        <taxon>Dikarya</taxon>
        <taxon>Basidiomycota</taxon>
        <taxon>Agaricomycotina</taxon>
        <taxon>Agaricomycetes</taxon>
        <taxon>Agaricomycetidae</taxon>
        <taxon>Agaricales</taxon>
        <taxon>Marasmiineae</taxon>
        <taxon>Mycenaceae</taxon>
        <taxon>Mycena</taxon>
    </lineage>
</organism>
<dbReference type="EMBL" id="JARKIE010000311">
    <property type="protein sequence ID" value="KAJ7655429.1"/>
    <property type="molecule type" value="Genomic_DNA"/>
</dbReference>
<keyword evidence="2" id="KW-1133">Transmembrane helix</keyword>
<gene>
    <name evidence="4" type="ORF">B0H17DRAFT_1146472</name>
</gene>
<dbReference type="InterPro" id="IPR036361">
    <property type="entry name" value="SAP_dom_sf"/>
</dbReference>
<feature type="region of interest" description="Disordered" evidence="1">
    <location>
        <begin position="151"/>
        <end position="174"/>
    </location>
</feature>
<evidence type="ECO:0000256" key="2">
    <source>
        <dbReference type="SAM" id="Phobius"/>
    </source>
</evidence>
<dbReference type="Gene3D" id="1.10.720.30">
    <property type="entry name" value="SAP domain"/>
    <property type="match status" value="1"/>
</dbReference>
<name>A0AAD7G3J1_MYCRO</name>
<accession>A0AAD7G3J1</accession>
<dbReference type="InterPro" id="IPR003034">
    <property type="entry name" value="SAP_dom"/>
</dbReference>
<protein>
    <recommendedName>
        <fullName evidence="3">SAP domain-containing protein</fullName>
    </recommendedName>
</protein>
<evidence type="ECO:0000259" key="3">
    <source>
        <dbReference type="Pfam" id="PF02037"/>
    </source>
</evidence>
<keyword evidence="2" id="KW-0812">Transmembrane</keyword>
<feature type="transmembrane region" description="Helical" evidence="2">
    <location>
        <begin position="57"/>
        <end position="77"/>
    </location>
</feature>